<protein>
    <submittedName>
        <fullName evidence="2">Uncharacterized protein</fullName>
    </submittedName>
</protein>
<dbReference type="Proteomes" id="UP001054857">
    <property type="component" value="Unassembled WGS sequence"/>
</dbReference>
<feature type="region of interest" description="Disordered" evidence="1">
    <location>
        <begin position="461"/>
        <end position="492"/>
    </location>
</feature>
<name>A0AAD3DYH7_9CHLO</name>
<feature type="compositionally biased region" description="Pro residues" evidence="1">
    <location>
        <begin position="420"/>
        <end position="434"/>
    </location>
</feature>
<evidence type="ECO:0000313" key="3">
    <source>
        <dbReference type="Proteomes" id="UP001054857"/>
    </source>
</evidence>
<evidence type="ECO:0000313" key="2">
    <source>
        <dbReference type="EMBL" id="GFR48106.1"/>
    </source>
</evidence>
<accession>A0AAD3DYH7</accession>
<feature type="non-terminal residue" evidence="2">
    <location>
        <position position="1"/>
    </location>
</feature>
<comment type="caution">
    <text evidence="2">The sequence shown here is derived from an EMBL/GenBank/DDBJ whole genome shotgun (WGS) entry which is preliminary data.</text>
</comment>
<feature type="compositionally biased region" description="Low complexity" evidence="1">
    <location>
        <begin position="435"/>
        <end position="444"/>
    </location>
</feature>
<feature type="non-terminal residue" evidence="2">
    <location>
        <position position="492"/>
    </location>
</feature>
<keyword evidence="3" id="KW-1185">Reference proteome</keyword>
<feature type="compositionally biased region" description="Low complexity" evidence="1">
    <location>
        <begin position="343"/>
        <end position="381"/>
    </location>
</feature>
<feature type="region of interest" description="Disordered" evidence="1">
    <location>
        <begin position="337"/>
        <end position="447"/>
    </location>
</feature>
<reference evidence="2 3" key="1">
    <citation type="journal article" date="2021" name="Sci. Rep.">
        <title>Genome sequencing of the multicellular alga Astrephomene provides insights into convergent evolution of germ-soma differentiation.</title>
        <authorList>
            <person name="Yamashita S."/>
            <person name="Yamamoto K."/>
            <person name="Matsuzaki R."/>
            <person name="Suzuki S."/>
            <person name="Yamaguchi H."/>
            <person name="Hirooka S."/>
            <person name="Minakuchi Y."/>
            <person name="Miyagishima S."/>
            <person name="Kawachi M."/>
            <person name="Toyoda A."/>
            <person name="Nozaki H."/>
        </authorList>
    </citation>
    <scope>NUCLEOTIDE SEQUENCE [LARGE SCALE GENOMIC DNA]</scope>
    <source>
        <strain evidence="2 3">NIES-4017</strain>
    </source>
</reference>
<dbReference type="EMBL" id="BMAR01000022">
    <property type="protein sequence ID" value="GFR48106.1"/>
    <property type="molecule type" value="Genomic_DNA"/>
</dbReference>
<evidence type="ECO:0000256" key="1">
    <source>
        <dbReference type="SAM" id="MobiDB-lite"/>
    </source>
</evidence>
<feature type="region of interest" description="Disordered" evidence="1">
    <location>
        <begin position="271"/>
        <end position="291"/>
    </location>
</feature>
<organism evidence="2 3">
    <name type="scientific">Astrephomene gubernaculifera</name>
    <dbReference type="NCBI Taxonomy" id="47775"/>
    <lineage>
        <taxon>Eukaryota</taxon>
        <taxon>Viridiplantae</taxon>
        <taxon>Chlorophyta</taxon>
        <taxon>core chlorophytes</taxon>
        <taxon>Chlorophyceae</taxon>
        <taxon>CS clade</taxon>
        <taxon>Chlamydomonadales</taxon>
        <taxon>Astrephomenaceae</taxon>
        <taxon>Astrephomene</taxon>
    </lineage>
</organism>
<gene>
    <name evidence="2" type="ORF">Agub_g9929</name>
</gene>
<proteinExistence type="predicted"/>
<sequence>SLGPHVGYDGLIRHGSSGEGGSAGSAVPVGGGSHMGGGGVGGGGGSCRLLSALLPGAAEQLVGRVCLKLFSCGPEELPPDMLARLRRWAGAAEPDVVQVFMRRGCVHVIANVRLNSSPSGSSSTDSAANTPSALRGGCQALLASRLLGGHSDLRGAVGALTAAFGDSGLLRGRRVVVQAAEGHRGAFELLSSSSRGADEGSRGGLSGGCLAHWVADAEMWAAPAVTAVVPAAVPCGSPSVLLLLGRQLHRPGTRFFARCGTASLELTPLPLQHAPDSATAGAQQQQQQQPLTHTLLHTHSQQQSDPPPPAAIQALRPPRCLSATAAPVSVAGVVSGDTAAPDSPLSGTRASSSSTSGSLSAASPLSSSLSLSRSGQRAALSFTRTHTDPLGSPRGSMDVPVPPHKHAALPTSSAGEGVYPHPPACPPASSPPTPTTSQPCDDCTASPSSCQPHFLLLSSAPSPHSSCPFTPSCGKEDRPAAVSPATGAPLCP</sequence>
<dbReference type="AlphaFoldDB" id="A0AAD3DYH7"/>